<dbReference type="SUPFAM" id="SSF56112">
    <property type="entry name" value="Protein kinase-like (PK-like)"/>
    <property type="match status" value="1"/>
</dbReference>
<dbReference type="Pfam" id="PF00069">
    <property type="entry name" value="Pkinase"/>
    <property type="match status" value="1"/>
</dbReference>
<dbReference type="InterPro" id="IPR017892">
    <property type="entry name" value="Pkinase_C"/>
</dbReference>
<evidence type="ECO:0000259" key="15">
    <source>
        <dbReference type="PROSITE" id="PS51285"/>
    </source>
</evidence>
<dbReference type="PANTHER" id="PTHR24351">
    <property type="entry name" value="RIBOSOMAL PROTEIN S6 KINASE"/>
    <property type="match status" value="1"/>
</dbReference>
<evidence type="ECO:0000256" key="2">
    <source>
        <dbReference type="ARBA" id="ARBA00012513"/>
    </source>
</evidence>
<comment type="similarity">
    <text evidence="1">Belongs to the protein kinase superfamily. AGC Ser/Thr protein kinase family. S6 kinase subfamily.</text>
</comment>
<dbReference type="InterPro" id="IPR000719">
    <property type="entry name" value="Prot_kinase_dom"/>
</dbReference>
<evidence type="ECO:0000256" key="10">
    <source>
        <dbReference type="ARBA" id="ARBA00048679"/>
    </source>
</evidence>
<keyword evidence="3 12" id="KW-0723">Serine/threonine-protein kinase</keyword>
<sequence length="444" mass="49794">MLLNDFCPANKSQTPQCSCEKIEISENNVNQGTENIRPECFELLRVLGKGGYGKVFQVRKVVGAASGKIFAMKVLKKAMIVRNAKDTAHTKAERNILEEVKHPFIVDLIYAFQTGGKLYLILEYLSGGELFMQLEREGIFMEDTACFYLAEISMALGHLHQKGIIYRDLKPENIMLNSQGVCLCRSLDVHSCCFRAPEILMRSGHNRAVDWWSLGALMYDMLTGAPPFTGENRKKTIDKILKCKLSLPPYLTQEARDLLKRLLKRNASSRLGAGAGDATEVQAHPFFRLINWEDLLARKVEPPFKPFLQSAEDVSQFDSKFTSQTPVDSPDDSTLSESANQAFLGFTYVAPSVLENIKEKFSYEPKIRSPRRIMGSPRTPLSVLRSSQDQAMEVPTPEQMDVTSSSEASAPLPIRQPAGVNLAQMKQQAYPVVAKRPEHLRMNL</sequence>
<feature type="domain" description="AGC-kinase C-terminal" evidence="15">
    <location>
        <begin position="288"/>
        <end position="358"/>
    </location>
</feature>
<reference evidence="16" key="2">
    <citation type="submission" date="2025-08" db="UniProtKB">
        <authorList>
            <consortium name="Ensembl"/>
        </authorList>
    </citation>
    <scope>IDENTIFICATION</scope>
</reference>
<evidence type="ECO:0000256" key="13">
    <source>
        <dbReference type="SAM" id="MobiDB-lite"/>
    </source>
</evidence>
<keyword evidence="6 11" id="KW-0547">Nucleotide-binding</keyword>
<dbReference type="Ensembl" id="ENSENLT00000004874.1">
    <property type="protein sequence ID" value="ENSENLP00000004619.1"/>
    <property type="gene ID" value="ENSENLG00000002064.1"/>
</dbReference>
<feature type="region of interest" description="Disordered" evidence="13">
    <location>
        <begin position="386"/>
        <end position="411"/>
    </location>
</feature>
<reference evidence="16" key="1">
    <citation type="submission" date="2021-04" db="EMBL/GenBank/DDBJ databases">
        <authorList>
            <consortium name="Wellcome Sanger Institute Data Sharing"/>
        </authorList>
    </citation>
    <scope>NUCLEOTIDE SEQUENCE [LARGE SCALE GENOMIC DNA]</scope>
</reference>
<organism evidence="16 17">
    <name type="scientific">Echeneis naucrates</name>
    <name type="common">Live sharksucker</name>
    <dbReference type="NCBI Taxonomy" id="173247"/>
    <lineage>
        <taxon>Eukaryota</taxon>
        <taxon>Metazoa</taxon>
        <taxon>Chordata</taxon>
        <taxon>Craniata</taxon>
        <taxon>Vertebrata</taxon>
        <taxon>Euteleostomi</taxon>
        <taxon>Actinopterygii</taxon>
        <taxon>Neopterygii</taxon>
        <taxon>Teleostei</taxon>
        <taxon>Neoteleostei</taxon>
        <taxon>Acanthomorphata</taxon>
        <taxon>Carangaria</taxon>
        <taxon>Carangiformes</taxon>
        <taxon>Echeneidae</taxon>
        <taxon>Echeneis</taxon>
    </lineage>
</organism>
<evidence type="ECO:0000256" key="6">
    <source>
        <dbReference type="ARBA" id="ARBA00022741"/>
    </source>
</evidence>
<protein>
    <recommendedName>
        <fullName evidence="2">non-specific serine/threonine protein kinase</fullName>
        <ecNumber evidence="2">2.7.11.1</ecNumber>
    </recommendedName>
</protein>
<evidence type="ECO:0000256" key="12">
    <source>
        <dbReference type="RuleBase" id="RU000304"/>
    </source>
</evidence>
<reference evidence="16" key="3">
    <citation type="submission" date="2025-09" db="UniProtKB">
        <authorList>
            <consortium name="Ensembl"/>
        </authorList>
    </citation>
    <scope>IDENTIFICATION</scope>
</reference>
<dbReference type="GO" id="GO:0004674">
    <property type="term" value="F:protein serine/threonine kinase activity"/>
    <property type="evidence" value="ECO:0007669"/>
    <property type="project" value="UniProtKB-KW"/>
</dbReference>
<accession>A0A665T4R9</accession>
<dbReference type="InterPro" id="IPR000961">
    <property type="entry name" value="AGC-kinase_C"/>
</dbReference>
<evidence type="ECO:0000256" key="1">
    <source>
        <dbReference type="ARBA" id="ARBA00009804"/>
    </source>
</evidence>
<evidence type="ECO:0000256" key="7">
    <source>
        <dbReference type="ARBA" id="ARBA00022777"/>
    </source>
</evidence>
<dbReference type="SMART" id="SM00220">
    <property type="entry name" value="S_TKc"/>
    <property type="match status" value="1"/>
</dbReference>
<evidence type="ECO:0000256" key="4">
    <source>
        <dbReference type="ARBA" id="ARBA00022553"/>
    </source>
</evidence>
<dbReference type="GO" id="GO:0005524">
    <property type="term" value="F:ATP binding"/>
    <property type="evidence" value="ECO:0007669"/>
    <property type="project" value="UniProtKB-UniRule"/>
</dbReference>
<keyword evidence="7" id="KW-0418">Kinase</keyword>
<keyword evidence="17" id="KW-1185">Reference proteome</keyword>
<dbReference type="Pfam" id="PF00433">
    <property type="entry name" value="Pkinase_C"/>
    <property type="match status" value="1"/>
</dbReference>
<dbReference type="PROSITE" id="PS00108">
    <property type="entry name" value="PROTEIN_KINASE_ST"/>
    <property type="match status" value="1"/>
</dbReference>
<proteinExistence type="inferred from homology"/>
<evidence type="ECO:0000259" key="14">
    <source>
        <dbReference type="PROSITE" id="PS50011"/>
    </source>
</evidence>
<dbReference type="InterPro" id="IPR017441">
    <property type="entry name" value="Protein_kinase_ATP_BS"/>
</dbReference>
<evidence type="ECO:0000313" key="17">
    <source>
        <dbReference type="Proteomes" id="UP000472264"/>
    </source>
</evidence>
<dbReference type="PROSITE" id="PS50011">
    <property type="entry name" value="PROTEIN_KINASE_DOM"/>
    <property type="match status" value="1"/>
</dbReference>
<keyword evidence="5" id="KW-0808">Transferase</keyword>
<evidence type="ECO:0000256" key="5">
    <source>
        <dbReference type="ARBA" id="ARBA00022679"/>
    </source>
</evidence>
<comment type="catalytic activity">
    <reaction evidence="9">
        <text>L-threonyl-[protein] + ATP = O-phospho-L-threonyl-[protein] + ADP + H(+)</text>
        <dbReference type="Rhea" id="RHEA:46608"/>
        <dbReference type="Rhea" id="RHEA-COMP:11060"/>
        <dbReference type="Rhea" id="RHEA-COMP:11605"/>
        <dbReference type="ChEBI" id="CHEBI:15378"/>
        <dbReference type="ChEBI" id="CHEBI:30013"/>
        <dbReference type="ChEBI" id="CHEBI:30616"/>
        <dbReference type="ChEBI" id="CHEBI:61977"/>
        <dbReference type="ChEBI" id="CHEBI:456216"/>
        <dbReference type="EC" id="2.7.11.1"/>
    </reaction>
</comment>
<dbReference type="InterPro" id="IPR008271">
    <property type="entry name" value="Ser/Thr_kinase_AS"/>
</dbReference>
<dbReference type="Gene3D" id="1.10.510.10">
    <property type="entry name" value="Transferase(Phosphotransferase) domain 1"/>
    <property type="match status" value="1"/>
</dbReference>
<gene>
    <name evidence="16" type="primary">rps6kb1b</name>
</gene>
<dbReference type="EC" id="2.7.11.1" evidence="2"/>
<keyword evidence="8 11" id="KW-0067">ATP-binding</keyword>
<feature type="domain" description="Protein kinase" evidence="14">
    <location>
        <begin position="41"/>
        <end position="287"/>
    </location>
</feature>
<dbReference type="PROSITE" id="PS51285">
    <property type="entry name" value="AGC_KINASE_CTER"/>
    <property type="match status" value="1"/>
</dbReference>
<evidence type="ECO:0000256" key="8">
    <source>
        <dbReference type="ARBA" id="ARBA00022840"/>
    </source>
</evidence>
<dbReference type="InterPro" id="IPR011009">
    <property type="entry name" value="Kinase-like_dom_sf"/>
</dbReference>
<keyword evidence="4" id="KW-0597">Phosphoprotein</keyword>
<feature type="binding site" evidence="11">
    <location>
        <position position="73"/>
    </location>
    <ligand>
        <name>ATP</name>
        <dbReference type="ChEBI" id="CHEBI:30616"/>
    </ligand>
</feature>
<evidence type="ECO:0000256" key="9">
    <source>
        <dbReference type="ARBA" id="ARBA00047899"/>
    </source>
</evidence>
<dbReference type="SMART" id="SM00133">
    <property type="entry name" value="S_TK_X"/>
    <property type="match status" value="1"/>
</dbReference>
<dbReference type="FunFam" id="3.30.200.20:FF:000686">
    <property type="entry name" value="Ribosomal protein S6 kinase"/>
    <property type="match status" value="1"/>
</dbReference>
<name>A0A665T4R9_ECHNA</name>
<dbReference type="Proteomes" id="UP000472264">
    <property type="component" value="Chromosome 13"/>
</dbReference>
<dbReference type="AlphaFoldDB" id="A0A665T4R9"/>
<evidence type="ECO:0000256" key="11">
    <source>
        <dbReference type="PROSITE-ProRule" id="PRU10141"/>
    </source>
</evidence>
<dbReference type="CDD" id="cd05584">
    <property type="entry name" value="STKc_p70S6K"/>
    <property type="match status" value="1"/>
</dbReference>
<comment type="catalytic activity">
    <reaction evidence="10">
        <text>L-seryl-[protein] + ATP = O-phospho-L-seryl-[protein] + ADP + H(+)</text>
        <dbReference type="Rhea" id="RHEA:17989"/>
        <dbReference type="Rhea" id="RHEA-COMP:9863"/>
        <dbReference type="Rhea" id="RHEA-COMP:11604"/>
        <dbReference type="ChEBI" id="CHEBI:15378"/>
        <dbReference type="ChEBI" id="CHEBI:29999"/>
        <dbReference type="ChEBI" id="CHEBI:30616"/>
        <dbReference type="ChEBI" id="CHEBI:83421"/>
        <dbReference type="ChEBI" id="CHEBI:456216"/>
        <dbReference type="EC" id="2.7.11.1"/>
    </reaction>
</comment>
<evidence type="ECO:0000256" key="3">
    <source>
        <dbReference type="ARBA" id="ARBA00022527"/>
    </source>
</evidence>
<dbReference type="Gene3D" id="3.30.200.20">
    <property type="entry name" value="Phosphorylase Kinase, domain 1"/>
    <property type="match status" value="1"/>
</dbReference>
<evidence type="ECO:0000313" key="16">
    <source>
        <dbReference type="Ensembl" id="ENSENLP00000004619.1"/>
    </source>
</evidence>
<dbReference type="PROSITE" id="PS00107">
    <property type="entry name" value="PROTEIN_KINASE_ATP"/>
    <property type="match status" value="1"/>
</dbReference>